<dbReference type="Gene3D" id="3.30.420.10">
    <property type="entry name" value="Ribonuclease H-like superfamily/Ribonuclease H"/>
    <property type="match status" value="1"/>
</dbReference>
<dbReference type="InterPro" id="IPR053392">
    <property type="entry name" value="Transposase_IS30-like"/>
</dbReference>
<dbReference type="Pfam" id="PF13936">
    <property type="entry name" value="HTH_38"/>
    <property type="match status" value="1"/>
</dbReference>
<dbReference type="GO" id="GO:0015074">
    <property type="term" value="P:DNA integration"/>
    <property type="evidence" value="ECO:0007669"/>
    <property type="project" value="InterPro"/>
</dbReference>
<dbReference type="PANTHER" id="PTHR10948">
    <property type="entry name" value="TRANSPOSASE"/>
    <property type="match status" value="1"/>
</dbReference>
<keyword evidence="4" id="KW-1185">Reference proteome</keyword>
<evidence type="ECO:0000313" key="4">
    <source>
        <dbReference type="Proteomes" id="UP000183658"/>
    </source>
</evidence>
<dbReference type="InterPro" id="IPR001584">
    <property type="entry name" value="Integrase_cat-core"/>
</dbReference>
<dbReference type="Proteomes" id="UP000183658">
    <property type="component" value="Unassembled WGS sequence"/>
</dbReference>
<dbReference type="GO" id="GO:0032196">
    <property type="term" value="P:transposition"/>
    <property type="evidence" value="ECO:0007669"/>
    <property type="project" value="TreeGrafter"/>
</dbReference>
<dbReference type="NCBIfam" id="NF033563">
    <property type="entry name" value="transpos_IS30"/>
    <property type="match status" value="1"/>
</dbReference>
<reference evidence="4" key="1">
    <citation type="submission" date="2016-10" db="EMBL/GenBank/DDBJ databases">
        <authorList>
            <person name="Varghese N."/>
            <person name="Submissions S."/>
        </authorList>
    </citation>
    <scope>NUCLEOTIDE SEQUENCE [LARGE SCALE GENOMIC DNA]</scope>
    <source>
        <strain evidence="4">DSM 15719</strain>
    </source>
</reference>
<dbReference type="PANTHER" id="PTHR10948:SF23">
    <property type="entry name" value="TRANSPOSASE INSI FOR INSERTION SEQUENCE ELEMENT IS30A-RELATED"/>
    <property type="match status" value="1"/>
</dbReference>
<organism evidence="3 4">
    <name type="scientific">Flavobacterium frigoris</name>
    <dbReference type="NCBI Taxonomy" id="229204"/>
    <lineage>
        <taxon>Bacteria</taxon>
        <taxon>Pseudomonadati</taxon>
        <taxon>Bacteroidota</taxon>
        <taxon>Flavobacteriia</taxon>
        <taxon>Flavobacteriales</taxon>
        <taxon>Flavobacteriaceae</taxon>
        <taxon>Flavobacterium</taxon>
    </lineage>
</organism>
<name>A0A1H9K9C4_FLAFI</name>
<protein>
    <submittedName>
        <fullName evidence="3">Transposase and inactivated derivatives, IS30 family</fullName>
    </submittedName>
</protein>
<feature type="domain" description="Integrase catalytic" evidence="2">
    <location>
        <begin position="165"/>
        <end position="327"/>
    </location>
</feature>
<dbReference type="InterPro" id="IPR051917">
    <property type="entry name" value="Transposase-Integrase"/>
</dbReference>
<dbReference type="GO" id="GO:0005829">
    <property type="term" value="C:cytosol"/>
    <property type="evidence" value="ECO:0007669"/>
    <property type="project" value="TreeGrafter"/>
</dbReference>
<proteinExistence type="predicted"/>
<dbReference type="RefSeq" id="WP_074723210.1">
    <property type="nucleotide sequence ID" value="NZ_FOFZ01000005.1"/>
</dbReference>
<dbReference type="GO" id="GO:0004803">
    <property type="term" value="F:transposase activity"/>
    <property type="evidence" value="ECO:0007669"/>
    <property type="project" value="TreeGrafter"/>
</dbReference>
<dbReference type="SUPFAM" id="SSF53098">
    <property type="entry name" value="Ribonuclease H-like"/>
    <property type="match status" value="1"/>
</dbReference>
<evidence type="ECO:0000313" key="3">
    <source>
        <dbReference type="EMBL" id="SEQ95668.1"/>
    </source>
</evidence>
<keyword evidence="1" id="KW-0233">DNA recombination</keyword>
<sequence>MKTAYKRLNRDHRIQIEKLIALGKNNKQIATTLSVHPSTISRERKRVKNEPYDNLKAEVNYVHNLMDKRLGLSKINSNPKLKNFVYLHLELHWSPKQISDALKQFYPFDSTMQISHESIYYHIYIQPKKEVEKLLISQLRQKRKYRGNVRRGADKRTTIKDPIRIDERPAEVLTREIPGHWEGDLVLGKNRESAIGTLVERTTRFLIIVHLKKKDSTAVRKAFESEFRKLPTNLKLSLTYDNGTEMAQHKTFTKNSKVKVYFAHPYSPWERPTNENTNGLIRDYFPKGTDFNLVTKKQLKEVQNQLNQRPRKTLEYDSPLNTISRLYMNQNFI</sequence>
<dbReference type="PROSITE" id="PS50994">
    <property type="entry name" value="INTEGRASE"/>
    <property type="match status" value="1"/>
</dbReference>
<dbReference type="AlphaFoldDB" id="A0A1H9K9C4"/>
<dbReference type="InterPro" id="IPR025246">
    <property type="entry name" value="IS30-like_HTH"/>
</dbReference>
<dbReference type="GO" id="GO:0003676">
    <property type="term" value="F:nucleic acid binding"/>
    <property type="evidence" value="ECO:0007669"/>
    <property type="project" value="InterPro"/>
</dbReference>
<dbReference type="InterPro" id="IPR036397">
    <property type="entry name" value="RNaseH_sf"/>
</dbReference>
<dbReference type="OrthoDB" id="9803231at2"/>
<accession>A0A1H9K9C4</accession>
<evidence type="ECO:0000256" key="1">
    <source>
        <dbReference type="ARBA" id="ARBA00023172"/>
    </source>
</evidence>
<evidence type="ECO:0000259" key="2">
    <source>
        <dbReference type="PROSITE" id="PS50994"/>
    </source>
</evidence>
<gene>
    <name evidence="3" type="ORF">SAMN05444355_105206</name>
</gene>
<dbReference type="InterPro" id="IPR012337">
    <property type="entry name" value="RNaseH-like_sf"/>
</dbReference>
<dbReference type="GO" id="GO:0006310">
    <property type="term" value="P:DNA recombination"/>
    <property type="evidence" value="ECO:0007669"/>
    <property type="project" value="UniProtKB-KW"/>
</dbReference>
<dbReference type="EMBL" id="FOFZ01000005">
    <property type="protein sequence ID" value="SEQ95668.1"/>
    <property type="molecule type" value="Genomic_DNA"/>
</dbReference>
<dbReference type="Pfam" id="PF00665">
    <property type="entry name" value="rve"/>
    <property type="match status" value="1"/>
</dbReference>